<dbReference type="Proteomes" id="UP000029014">
    <property type="component" value="Unassembled WGS sequence"/>
</dbReference>
<feature type="transmembrane region" description="Helical" evidence="7">
    <location>
        <begin position="718"/>
        <end position="746"/>
    </location>
</feature>
<dbReference type="PANTHER" id="PTHR30572">
    <property type="entry name" value="MEMBRANE COMPONENT OF TRANSPORTER-RELATED"/>
    <property type="match status" value="1"/>
</dbReference>
<dbReference type="InterPro" id="IPR050250">
    <property type="entry name" value="Macrolide_Exporter_MacB"/>
</dbReference>
<dbReference type="GO" id="GO:0022857">
    <property type="term" value="F:transmembrane transporter activity"/>
    <property type="evidence" value="ECO:0007669"/>
    <property type="project" value="TreeGrafter"/>
</dbReference>
<feature type="transmembrane region" description="Helical" evidence="7">
    <location>
        <begin position="814"/>
        <end position="834"/>
    </location>
</feature>
<comment type="subcellular location">
    <subcellularLocation>
        <location evidence="1">Cell membrane</location>
        <topology evidence="1">Multi-pass membrane protein</topology>
    </subcellularLocation>
</comment>
<evidence type="ECO:0000256" key="5">
    <source>
        <dbReference type="ARBA" id="ARBA00023136"/>
    </source>
</evidence>
<feature type="domain" description="ABC3 transporter permease C-terminal" evidence="8">
    <location>
        <begin position="251"/>
        <end position="367"/>
    </location>
</feature>
<reference evidence="9 10" key="1">
    <citation type="submission" date="2014-03" db="EMBL/GenBank/DDBJ databases">
        <title>Genomics of Bifidobacteria.</title>
        <authorList>
            <person name="Ventura M."/>
            <person name="Milani C."/>
            <person name="Lugli G.A."/>
        </authorList>
    </citation>
    <scope>NUCLEOTIDE SEQUENCE [LARGE SCALE GENOMIC DNA]</scope>
    <source>
        <strain evidence="9 10">LMG 11592</strain>
    </source>
</reference>
<keyword evidence="5 7" id="KW-0472">Membrane</keyword>
<dbReference type="eggNOG" id="COG0577">
    <property type="taxonomic scope" value="Bacteria"/>
</dbReference>
<organism evidence="9 10">
    <name type="scientific">Bifidobacterium minimum</name>
    <dbReference type="NCBI Taxonomy" id="1693"/>
    <lineage>
        <taxon>Bacteria</taxon>
        <taxon>Bacillati</taxon>
        <taxon>Actinomycetota</taxon>
        <taxon>Actinomycetes</taxon>
        <taxon>Bifidobacteriales</taxon>
        <taxon>Bifidobacteriaceae</taxon>
        <taxon>Bifidobacterium</taxon>
    </lineage>
</organism>
<keyword evidence="3 7" id="KW-0812">Transmembrane</keyword>
<feature type="transmembrane region" description="Helical" evidence="7">
    <location>
        <begin position="485"/>
        <end position="506"/>
    </location>
</feature>
<feature type="transmembrane region" description="Helical" evidence="7">
    <location>
        <begin position="342"/>
        <end position="360"/>
    </location>
</feature>
<dbReference type="EMBL" id="JGZD01000007">
    <property type="protein sequence ID" value="KFI73239.1"/>
    <property type="molecule type" value="Genomic_DNA"/>
</dbReference>
<accession>A0A087BQD9</accession>
<keyword evidence="2" id="KW-1003">Cell membrane</keyword>
<evidence type="ECO:0000256" key="7">
    <source>
        <dbReference type="SAM" id="Phobius"/>
    </source>
</evidence>
<dbReference type="Pfam" id="PF02687">
    <property type="entry name" value="FtsX"/>
    <property type="match status" value="2"/>
</dbReference>
<feature type="transmembrane region" description="Helical" evidence="7">
    <location>
        <begin position="392"/>
        <end position="413"/>
    </location>
</feature>
<comment type="caution">
    <text evidence="9">The sequence shown here is derived from an EMBL/GenBank/DDBJ whole genome shotgun (WGS) entry which is preliminary data.</text>
</comment>
<feature type="transmembrane region" description="Helical" evidence="7">
    <location>
        <begin position="425"/>
        <end position="450"/>
    </location>
</feature>
<evidence type="ECO:0000256" key="6">
    <source>
        <dbReference type="ARBA" id="ARBA00038076"/>
    </source>
</evidence>
<protein>
    <submittedName>
        <fullName evidence="9">Efflux ABC transporter permease</fullName>
    </submittedName>
</protein>
<evidence type="ECO:0000256" key="1">
    <source>
        <dbReference type="ARBA" id="ARBA00004651"/>
    </source>
</evidence>
<keyword evidence="10" id="KW-1185">Reference proteome</keyword>
<dbReference type="GO" id="GO:0005886">
    <property type="term" value="C:plasma membrane"/>
    <property type="evidence" value="ECO:0007669"/>
    <property type="project" value="UniProtKB-SubCell"/>
</dbReference>
<evidence type="ECO:0000256" key="4">
    <source>
        <dbReference type="ARBA" id="ARBA00022989"/>
    </source>
</evidence>
<feature type="domain" description="ABC3 transporter permease C-terminal" evidence="8">
    <location>
        <begin position="725"/>
        <end position="842"/>
    </location>
</feature>
<evidence type="ECO:0000313" key="9">
    <source>
        <dbReference type="EMBL" id="KFI73239.1"/>
    </source>
</evidence>
<evidence type="ECO:0000256" key="3">
    <source>
        <dbReference type="ARBA" id="ARBA00022692"/>
    </source>
</evidence>
<proteinExistence type="inferred from homology"/>
<dbReference type="STRING" id="1693.BMIN_0649"/>
<name>A0A087BQD9_9BIFI</name>
<dbReference type="AlphaFoldDB" id="A0A087BQD9"/>
<keyword evidence="4 7" id="KW-1133">Transmembrane helix</keyword>
<evidence type="ECO:0000313" key="10">
    <source>
        <dbReference type="Proteomes" id="UP000029014"/>
    </source>
</evidence>
<dbReference type="InterPro" id="IPR003838">
    <property type="entry name" value="ABC3_permease_C"/>
</dbReference>
<evidence type="ECO:0000256" key="2">
    <source>
        <dbReference type="ARBA" id="ARBA00022475"/>
    </source>
</evidence>
<comment type="similarity">
    <text evidence="6">Belongs to the ABC-4 integral membrane protein family.</text>
</comment>
<sequence>MLIPAGIAILIGTAFIACTLLFGNTMNDSLRTQMTAQFGDADYVATVDSSKDATVGSLNMDELSGVDGVTGVRADVTESVRLVSDEGGVSGVMVSTATQSSLLPVTIISGSQPTGDGQIAVPDSVARQLKLKVGSSVSVDLAYTGSGSSSKSVKVTGITKDNAGAFTYYGGASVASDDVIAAVGGFAGVDEVPSSAVYLTVDSSKADSAIASVKKILPSGTTITTRQAAADKAVDSLSSSGVNVTTMFLMCFGILAMVVAALVIANTFQVLVAQRRRTLALLRTIGATTGQLYRSVLVEAFTLGLIASALGIGAGIGIMAIVCGTGALSSMGLTARFVLSPSAIIVPILFGVIMTVLASIGSARSATAVTPLEALRPIELTETRKSGRGRKVVGLLSLFLGLALAVWGFWSVWRSVNGGSELDQNMYSVVLLSAIAGCAFTFLGLAVLAISWMPQAMRLGGWIASAFGPSGKIAAANIRRNPRRVAATGTALLIGVTLVSCIATGAQSSKATMAERLDSGYSVDVVAEGGSISDAARSKVDAVDGVKTSVLAPTAVATIPSMKQAGTDADFQVLLVGVKDSGTLSSVIHSNLKGATISDGMSLVPQYSGWTGKELSFPKIMSVNPEGSSTSIKLATQRVDYRQVSSNYPAVVFVDSALFDNGSLTKSGNLLMVRLNASQDALSTTLEGIQKALGSQSGVSVTGPVAERHQWETTINSMMAILVGLLAVAVLIALIGVANTLSLSVIERTRESATLRAIGMTRGQLRRSLAVEALVISLVSGVAGVLLGMVFGWLGTYMVFATISTPVMSVDWTMTITVLLVAALAAVLASVIPARRAVSTPPVRALAEA</sequence>
<dbReference type="eggNOG" id="COG4591">
    <property type="taxonomic scope" value="Bacteria"/>
</dbReference>
<gene>
    <name evidence="9" type="ORF">BMIN_0649</name>
</gene>
<feature type="transmembrane region" description="Helical" evidence="7">
    <location>
        <begin position="300"/>
        <end position="322"/>
    </location>
</feature>
<feature type="transmembrane region" description="Helical" evidence="7">
    <location>
        <begin position="769"/>
        <end position="794"/>
    </location>
</feature>
<evidence type="ECO:0000259" key="8">
    <source>
        <dbReference type="Pfam" id="PF02687"/>
    </source>
</evidence>
<feature type="transmembrane region" description="Helical" evidence="7">
    <location>
        <begin position="247"/>
        <end position="273"/>
    </location>
</feature>
<dbReference type="PANTHER" id="PTHR30572:SF4">
    <property type="entry name" value="ABC TRANSPORTER PERMEASE YTRF"/>
    <property type="match status" value="1"/>
</dbReference>